<sequence length="143" mass="16343">MPVIITQTIAIELRLINGMNRIFRQLVYDLDLVSTDSLSKTFPVNIQYVHKPIYALVEISKSKVECNLEKLQPKLIPIPIMEQTFQVDISDIPPKINNKSKTNRKAILSIKRRALPLVPTYSITAHKRQGQTLSKVVIDRQLP</sequence>
<keyword evidence="2" id="KW-1185">Reference proteome</keyword>
<protein>
    <submittedName>
        <fullName evidence="1">Uncharacterized protein</fullName>
    </submittedName>
</protein>
<accession>A0A816HT42</accession>
<evidence type="ECO:0000313" key="2">
    <source>
        <dbReference type="Proteomes" id="UP000663828"/>
    </source>
</evidence>
<dbReference type="EMBL" id="CAJNOR010019494">
    <property type="protein sequence ID" value="CAF1689654.1"/>
    <property type="molecule type" value="Genomic_DNA"/>
</dbReference>
<comment type="caution">
    <text evidence="1">The sequence shown here is derived from an EMBL/GenBank/DDBJ whole genome shotgun (WGS) entry which is preliminary data.</text>
</comment>
<proteinExistence type="predicted"/>
<feature type="non-terminal residue" evidence="1">
    <location>
        <position position="143"/>
    </location>
</feature>
<evidence type="ECO:0000313" key="1">
    <source>
        <dbReference type="EMBL" id="CAF1689654.1"/>
    </source>
</evidence>
<dbReference type="Proteomes" id="UP000663828">
    <property type="component" value="Unassembled WGS sequence"/>
</dbReference>
<organism evidence="1 2">
    <name type="scientific">Adineta ricciae</name>
    <name type="common">Rotifer</name>
    <dbReference type="NCBI Taxonomy" id="249248"/>
    <lineage>
        <taxon>Eukaryota</taxon>
        <taxon>Metazoa</taxon>
        <taxon>Spiralia</taxon>
        <taxon>Gnathifera</taxon>
        <taxon>Rotifera</taxon>
        <taxon>Eurotatoria</taxon>
        <taxon>Bdelloidea</taxon>
        <taxon>Adinetida</taxon>
        <taxon>Adinetidae</taxon>
        <taxon>Adineta</taxon>
    </lineage>
</organism>
<name>A0A816HT42_ADIRI</name>
<gene>
    <name evidence="1" type="ORF">XAT740_LOCUS63398</name>
</gene>
<dbReference type="AlphaFoldDB" id="A0A816HT42"/>
<reference evidence="1" key="1">
    <citation type="submission" date="2021-02" db="EMBL/GenBank/DDBJ databases">
        <authorList>
            <person name="Nowell W R."/>
        </authorList>
    </citation>
    <scope>NUCLEOTIDE SEQUENCE</scope>
</reference>